<keyword evidence="4" id="KW-0482">Metalloprotease</keyword>
<dbReference type="GO" id="GO:0080120">
    <property type="term" value="P:CAAX-box protein maturation"/>
    <property type="evidence" value="ECO:0007669"/>
    <property type="project" value="UniProtKB-ARBA"/>
</dbReference>
<proteinExistence type="predicted"/>
<keyword evidence="2" id="KW-0472">Membrane</keyword>
<dbReference type="GO" id="GO:0006508">
    <property type="term" value="P:proteolysis"/>
    <property type="evidence" value="ECO:0007669"/>
    <property type="project" value="UniProtKB-KW"/>
</dbReference>
<keyword evidence="2" id="KW-1133">Transmembrane helix</keyword>
<dbReference type="Proteomes" id="UP000011074">
    <property type="component" value="Chromosome"/>
</dbReference>
<keyword evidence="4" id="KW-0645">Protease</keyword>
<evidence type="ECO:0000259" key="3">
    <source>
        <dbReference type="Pfam" id="PF02517"/>
    </source>
</evidence>
<evidence type="ECO:0000313" key="4">
    <source>
        <dbReference type="EMBL" id="QST85674.1"/>
    </source>
</evidence>
<dbReference type="EMBL" id="CP048261">
    <property type="protein sequence ID" value="QST85674.1"/>
    <property type="molecule type" value="Genomic_DNA"/>
</dbReference>
<feature type="transmembrane region" description="Helical" evidence="2">
    <location>
        <begin position="122"/>
        <end position="144"/>
    </location>
</feature>
<dbReference type="GO" id="GO:0008237">
    <property type="term" value="F:metallopeptidase activity"/>
    <property type="evidence" value="ECO:0007669"/>
    <property type="project" value="UniProtKB-KW"/>
</dbReference>
<feature type="region of interest" description="Disordered" evidence="1">
    <location>
        <begin position="1"/>
        <end position="64"/>
    </location>
</feature>
<reference evidence="4" key="2">
    <citation type="submission" date="2020-01" db="EMBL/GenBank/DDBJ databases">
        <authorList>
            <person name="Algora L."/>
            <person name="Schniete J.K."/>
            <person name="MacFadyen A."/>
            <person name="Hoskisson P.A."/>
            <person name="Hunter I.S."/>
            <person name="Herron P.R."/>
        </authorList>
    </citation>
    <scope>NUCLEOTIDE SEQUENCE</scope>
    <source>
        <strain evidence="4">ATCC 10970</strain>
    </source>
</reference>
<feature type="transmembrane region" description="Helical" evidence="2">
    <location>
        <begin position="165"/>
        <end position="184"/>
    </location>
</feature>
<dbReference type="Pfam" id="PF02517">
    <property type="entry name" value="Rce1-like"/>
    <property type="match status" value="1"/>
</dbReference>
<feature type="transmembrane region" description="Helical" evidence="2">
    <location>
        <begin position="284"/>
        <end position="304"/>
    </location>
</feature>
<protein>
    <submittedName>
        <fullName evidence="4">CPBP family intramembrane metalloprotease</fullName>
    </submittedName>
</protein>
<keyword evidence="4" id="KW-0378">Hydrolase</keyword>
<dbReference type="GO" id="GO:0004175">
    <property type="term" value="F:endopeptidase activity"/>
    <property type="evidence" value="ECO:0007669"/>
    <property type="project" value="UniProtKB-ARBA"/>
</dbReference>
<keyword evidence="2" id="KW-0812">Transmembrane</keyword>
<evidence type="ECO:0000313" key="5">
    <source>
        <dbReference type="Proteomes" id="UP000011074"/>
    </source>
</evidence>
<reference evidence="4" key="3">
    <citation type="journal article" date="2021" name="bioRxiv">
        <title>Bilateral symmetry of linear streptomycete chromosomes.</title>
        <authorList>
            <person name="Algora-Gallardo L."/>
            <person name="Schniete J.K."/>
            <person name="Mark D.R."/>
            <person name="Hunter I.S."/>
            <person name="Herron P.R."/>
        </authorList>
    </citation>
    <scope>NUCLEOTIDE SEQUENCE</scope>
    <source>
        <strain evidence="4">ATCC 10970</strain>
    </source>
</reference>
<feature type="domain" description="CAAX prenyl protease 2/Lysostaphin resistance protein A-like" evidence="3">
    <location>
        <begin position="204"/>
        <end position="295"/>
    </location>
</feature>
<dbReference type="AlphaFoldDB" id="A0A8A1V4I8"/>
<reference evidence="4" key="1">
    <citation type="submission" date="2012-12" db="EMBL/GenBank/DDBJ databases">
        <authorList>
            <person name="Pethick F.E."/>
            <person name="MacFadyen A.C."/>
            <person name="Tang Z."/>
            <person name="Sangal V."/>
            <person name="Tze-Tze L."/>
            <person name="Chu J."/>
            <person name="Guo M."/>
            <person name="Kirby R."/>
            <person name="Hoskisson P.A."/>
            <person name="Herron P.R."/>
            <person name="Hunter I.S."/>
        </authorList>
    </citation>
    <scope>NUCLEOTIDE SEQUENCE</scope>
    <source>
        <strain evidence="4">ATCC 10970</strain>
    </source>
</reference>
<dbReference type="InterPro" id="IPR003675">
    <property type="entry name" value="Rce1/LyrA-like_dom"/>
</dbReference>
<evidence type="ECO:0000256" key="2">
    <source>
        <dbReference type="SAM" id="Phobius"/>
    </source>
</evidence>
<organism evidence="4 5">
    <name type="scientific">Streptomyces rimosus subsp. rimosus (strain ATCC 10970 / DSM 40260 / JCM 4667 / NRRL 2234)</name>
    <dbReference type="NCBI Taxonomy" id="1265868"/>
    <lineage>
        <taxon>Bacteria</taxon>
        <taxon>Bacillati</taxon>
        <taxon>Actinomycetota</taxon>
        <taxon>Actinomycetes</taxon>
        <taxon>Kitasatosporales</taxon>
        <taxon>Streptomycetaceae</taxon>
        <taxon>Streptomyces</taxon>
    </lineage>
</organism>
<feature type="compositionally biased region" description="Basic and acidic residues" evidence="1">
    <location>
        <begin position="48"/>
        <end position="59"/>
    </location>
</feature>
<sequence length="314" mass="32672">MTFQRGSTDRRTAVVGYRGGAERRSAELEAAVQSDASPVTGAGSPGRGRQEPDGGRGDGADGGLPRRLLRNETLLVLALSLGASGVSALISFIGSLTKPGGLKDQAAMMNSSQAPGRPWLDLTWQLFGIATALVPVALVAHLLLRERAGGLRAVGLDRRRPGFDLSRGVCVAAVIGGSGLLLYLGARAAGFNLTVVPEALPGVWWKVPVLVASAVQNAVVEEVIVVGYLLRRLGQLGWTPVAALAASAVLRGSYHLYQGIGGLVGNMVMGVIFVLLYRRWGRVGPLVAAHALIDTVAFVGYAVLAGKVGWLPTA</sequence>
<gene>
    <name evidence="4" type="ORF">SRIM_005185</name>
</gene>
<name>A0A8A1V4I8_STRR1</name>
<accession>A0A8A1V4I8</accession>
<evidence type="ECO:0000256" key="1">
    <source>
        <dbReference type="SAM" id="MobiDB-lite"/>
    </source>
</evidence>
<feature type="transmembrane region" description="Helical" evidence="2">
    <location>
        <begin position="260"/>
        <end position="277"/>
    </location>
</feature>
<feature type="transmembrane region" description="Helical" evidence="2">
    <location>
        <begin position="74"/>
        <end position="94"/>
    </location>
</feature>